<evidence type="ECO:0000256" key="5">
    <source>
        <dbReference type="SAM" id="SignalP"/>
    </source>
</evidence>
<keyword evidence="1 4" id="KW-0349">Heme</keyword>
<dbReference type="SUPFAM" id="SSF46626">
    <property type="entry name" value="Cytochrome c"/>
    <property type="match status" value="1"/>
</dbReference>
<evidence type="ECO:0000256" key="1">
    <source>
        <dbReference type="ARBA" id="ARBA00022617"/>
    </source>
</evidence>
<feature type="chain" id="PRO_5045898677" description="Cytochrome c domain-containing protein" evidence="5">
    <location>
        <begin position="32"/>
        <end position="120"/>
    </location>
</feature>
<evidence type="ECO:0000313" key="8">
    <source>
        <dbReference type="Proteomes" id="UP001303211"/>
    </source>
</evidence>
<dbReference type="RefSeq" id="WP_317700247.1">
    <property type="nucleotide sequence ID" value="NZ_CP136921.1"/>
</dbReference>
<proteinExistence type="predicted"/>
<keyword evidence="2 4" id="KW-0479">Metal-binding</keyword>
<dbReference type="PROSITE" id="PS51007">
    <property type="entry name" value="CYTC"/>
    <property type="match status" value="1"/>
</dbReference>
<dbReference type="InterPro" id="IPR009056">
    <property type="entry name" value="Cyt_c-like_dom"/>
</dbReference>
<sequence>MAQTLIQQAHTAIKNSAFLAAGLLLPALCTAQSAPSPQDTALLAGNCITCHGPGGQPPAGAGSSIPALRGQSAARLLERMQAFQAGQVADATVMPLLMQGYDKTQMQALARWFAQPAEKP</sequence>
<organism evidence="7 8">
    <name type="scientific">Diaphorobacter limosus</name>
    <dbReference type="NCBI Taxonomy" id="3036128"/>
    <lineage>
        <taxon>Bacteria</taxon>
        <taxon>Pseudomonadati</taxon>
        <taxon>Pseudomonadota</taxon>
        <taxon>Betaproteobacteria</taxon>
        <taxon>Burkholderiales</taxon>
        <taxon>Comamonadaceae</taxon>
        <taxon>Diaphorobacter</taxon>
    </lineage>
</organism>
<keyword evidence="5" id="KW-0732">Signal</keyword>
<keyword evidence="8" id="KW-1185">Reference proteome</keyword>
<evidence type="ECO:0000256" key="3">
    <source>
        <dbReference type="ARBA" id="ARBA00023004"/>
    </source>
</evidence>
<evidence type="ECO:0000256" key="4">
    <source>
        <dbReference type="PROSITE-ProRule" id="PRU00433"/>
    </source>
</evidence>
<keyword evidence="3 4" id="KW-0408">Iron</keyword>
<evidence type="ECO:0000259" key="6">
    <source>
        <dbReference type="PROSITE" id="PS51007"/>
    </source>
</evidence>
<evidence type="ECO:0000256" key="2">
    <source>
        <dbReference type="ARBA" id="ARBA00022723"/>
    </source>
</evidence>
<name>A0ABZ0IXU2_9BURK</name>
<dbReference type="Pfam" id="PF00034">
    <property type="entry name" value="Cytochrom_C"/>
    <property type="match status" value="1"/>
</dbReference>
<reference evidence="7 8" key="1">
    <citation type="submission" date="2023-03" db="EMBL/GenBank/DDBJ databases">
        <title>Diaphorobacter basophil sp. nov., isolated from a sewage-treatment plant.</title>
        <authorList>
            <person name="Yang K."/>
        </authorList>
    </citation>
    <scope>NUCLEOTIDE SEQUENCE [LARGE SCALE GENOMIC DNA]</scope>
    <source>
        <strain evidence="7 8">Y-1</strain>
    </source>
</reference>
<protein>
    <recommendedName>
        <fullName evidence="6">Cytochrome c domain-containing protein</fullName>
    </recommendedName>
</protein>
<dbReference type="EMBL" id="CP136921">
    <property type="protein sequence ID" value="WOO30751.1"/>
    <property type="molecule type" value="Genomic_DNA"/>
</dbReference>
<accession>A0ABZ0IXU2</accession>
<feature type="signal peptide" evidence="5">
    <location>
        <begin position="1"/>
        <end position="31"/>
    </location>
</feature>
<evidence type="ECO:0000313" key="7">
    <source>
        <dbReference type="EMBL" id="WOO30751.1"/>
    </source>
</evidence>
<dbReference type="Proteomes" id="UP001303211">
    <property type="component" value="Chromosome"/>
</dbReference>
<feature type="domain" description="Cytochrome c" evidence="6">
    <location>
        <begin position="34"/>
        <end position="117"/>
    </location>
</feature>
<dbReference type="Gene3D" id="1.10.760.10">
    <property type="entry name" value="Cytochrome c-like domain"/>
    <property type="match status" value="1"/>
</dbReference>
<gene>
    <name evidence="7" type="ORF">P4826_09885</name>
</gene>
<dbReference type="InterPro" id="IPR036909">
    <property type="entry name" value="Cyt_c-like_dom_sf"/>
</dbReference>